<reference evidence="3" key="1">
    <citation type="submission" date="2016-11" db="UniProtKB">
        <authorList>
            <consortium name="WormBaseParasite"/>
        </authorList>
    </citation>
    <scope>IDENTIFICATION</scope>
</reference>
<dbReference type="AlphaFoldDB" id="A0A1I8B516"/>
<name>A0A1I8B516_MELHA</name>
<dbReference type="WBParaSite" id="MhA1_Contig134.frz3.gene15">
    <property type="protein sequence ID" value="MhA1_Contig134.frz3.gene15"/>
    <property type="gene ID" value="MhA1_Contig134.frz3.gene15"/>
</dbReference>
<evidence type="ECO:0000313" key="2">
    <source>
        <dbReference type="Proteomes" id="UP000095281"/>
    </source>
</evidence>
<protein>
    <submittedName>
        <fullName evidence="3">DUF834 domain-containing protein</fullName>
    </submittedName>
</protein>
<keyword evidence="2" id="KW-1185">Reference proteome</keyword>
<organism evidence="2 3">
    <name type="scientific">Meloidogyne hapla</name>
    <name type="common">Root-knot nematode worm</name>
    <dbReference type="NCBI Taxonomy" id="6305"/>
    <lineage>
        <taxon>Eukaryota</taxon>
        <taxon>Metazoa</taxon>
        <taxon>Ecdysozoa</taxon>
        <taxon>Nematoda</taxon>
        <taxon>Chromadorea</taxon>
        <taxon>Rhabditida</taxon>
        <taxon>Tylenchina</taxon>
        <taxon>Tylenchomorpha</taxon>
        <taxon>Tylenchoidea</taxon>
        <taxon>Meloidogynidae</taxon>
        <taxon>Meloidogyninae</taxon>
        <taxon>Meloidogyne</taxon>
    </lineage>
</organism>
<feature type="transmembrane region" description="Helical" evidence="1">
    <location>
        <begin position="46"/>
        <end position="63"/>
    </location>
</feature>
<keyword evidence="1" id="KW-0472">Membrane</keyword>
<keyword evidence="1" id="KW-0812">Transmembrane</keyword>
<sequence length="209" mass="22208">MEEYGGLGQMACGGRCSSMAMVGGGACLDDGEHGQWMEEYGSMDWLCWRGCFFFVFFLFGGWGRGKFKFSVLALECSGAVVGWWWMARAASIDALILNGSGAVDGGVMQLLDDGSMASTGPKMENMDGMENMEWNGTVCPVVDGGIAGVVLEALDGSGGGSTDDGSNAGDLRVDRFFGVKIKMKADFGIRPEVEKSKTKNAEGSCWSAF</sequence>
<keyword evidence="1" id="KW-1133">Transmembrane helix</keyword>
<evidence type="ECO:0000313" key="3">
    <source>
        <dbReference type="WBParaSite" id="MhA1_Contig134.frz3.gene15"/>
    </source>
</evidence>
<feature type="transmembrane region" description="Helical" evidence="1">
    <location>
        <begin position="69"/>
        <end position="87"/>
    </location>
</feature>
<dbReference type="Proteomes" id="UP000095281">
    <property type="component" value="Unplaced"/>
</dbReference>
<proteinExistence type="predicted"/>
<accession>A0A1I8B516</accession>
<evidence type="ECO:0000256" key="1">
    <source>
        <dbReference type="SAM" id="Phobius"/>
    </source>
</evidence>